<sequence length="52" mass="5041">MLALGPRSVVVTLGADGATVDAADGGVIRLAGIAVDVTDTTGACDDLVTAVR</sequence>
<reference evidence="1 2" key="1">
    <citation type="submission" date="2024-06" db="EMBL/GenBank/DDBJ databases">
        <title>The Natural Products Discovery Center: Release of the First 8490 Sequenced Strains for Exploring Actinobacteria Biosynthetic Diversity.</title>
        <authorList>
            <person name="Kalkreuter E."/>
            <person name="Kautsar S.A."/>
            <person name="Yang D."/>
            <person name="Bader C.D."/>
            <person name="Teijaro C.N."/>
            <person name="Fluegel L."/>
            <person name="Davis C.M."/>
            <person name="Simpson J.R."/>
            <person name="Lauterbach L."/>
            <person name="Steele A.D."/>
            <person name="Gui C."/>
            <person name="Meng S."/>
            <person name="Li G."/>
            <person name="Viehrig K."/>
            <person name="Ye F."/>
            <person name="Su P."/>
            <person name="Kiefer A.F."/>
            <person name="Nichols A."/>
            <person name="Cepeda A.J."/>
            <person name="Yan W."/>
            <person name="Fan B."/>
            <person name="Jiang Y."/>
            <person name="Adhikari A."/>
            <person name="Zheng C.-J."/>
            <person name="Schuster L."/>
            <person name="Cowan T.M."/>
            <person name="Smanski M.J."/>
            <person name="Chevrette M.G."/>
            <person name="De Carvalho L.P.S."/>
            <person name="Shen B."/>
        </authorList>
    </citation>
    <scope>NUCLEOTIDE SEQUENCE [LARGE SCALE GENOMIC DNA]</scope>
    <source>
        <strain evidence="1 2">NPDC005137</strain>
    </source>
</reference>
<name>A0ABV2ULM2_9ACTN</name>
<dbReference type="Proteomes" id="UP001550044">
    <property type="component" value="Unassembled WGS sequence"/>
</dbReference>
<organism evidence="1 2">
    <name type="scientific">Streptomyces sp. 900116325</name>
    <dbReference type="NCBI Taxonomy" id="3154295"/>
    <lineage>
        <taxon>Bacteria</taxon>
        <taxon>Bacillati</taxon>
        <taxon>Actinomycetota</taxon>
        <taxon>Actinomycetes</taxon>
        <taxon>Kitasatosporales</taxon>
        <taxon>Streptomycetaceae</taxon>
        <taxon>Streptomyces</taxon>
    </lineage>
</organism>
<proteinExistence type="predicted"/>
<dbReference type="RefSeq" id="WP_356671200.1">
    <property type="nucleotide sequence ID" value="NZ_JBEXEF010000037.1"/>
</dbReference>
<dbReference type="Gene3D" id="3.40.1190.20">
    <property type="match status" value="1"/>
</dbReference>
<dbReference type="EMBL" id="JBEXIP010000048">
    <property type="protein sequence ID" value="MET8438014.1"/>
    <property type="molecule type" value="Genomic_DNA"/>
</dbReference>
<dbReference type="SUPFAM" id="SSF53613">
    <property type="entry name" value="Ribokinase-like"/>
    <property type="match status" value="1"/>
</dbReference>
<protein>
    <submittedName>
        <fullName evidence="1">Uncharacterized protein</fullName>
    </submittedName>
</protein>
<evidence type="ECO:0000313" key="2">
    <source>
        <dbReference type="Proteomes" id="UP001550044"/>
    </source>
</evidence>
<accession>A0ABV2ULM2</accession>
<comment type="caution">
    <text evidence="1">The sequence shown here is derived from an EMBL/GenBank/DDBJ whole genome shotgun (WGS) entry which is preliminary data.</text>
</comment>
<dbReference type="InterPro" id="IPR029056">
    <property type="entry name" value="Ribokinase-like"/>
</dbReference>
<evidence type="ECO:0000313" key="1">
    <source>
        <dbReference type="EMBL" id="MET8438014.1"/>
    </source>
</evidence>
<keyword evidence="2" id="KW-1185">Reference proteome</keyword>
<gene>
    <name evidence="1" type="ORF">ABZV61_35760</name>
</gene>